<comment type="caution">
    <text evidence="1">The sequence shown here is derived from an EMBL/GenBank/DDBJ whole genome shotgun (WGS) entry which is preliminary data.</text>
</comment>
<protein>
    <submittedName>
        <fullName evidence="1">Uncharacterized protein</fullName>
    </submittedName>
</protein>
<dbReference type="EMBL" id="JACXVP010000004">
    <property type="protein sequence ID" value="KAG5612649.1"/>
    <property type="molecule type" value="Genomic_DNA"/>
</dbReference>
<dbReference type="PANTHER" id="PTHR37701">
    <property type="entry name" value="METHYL-CPG-BINDING DOMAIN-CONTAINING PROTEIN 8"/>
    <property type="match status" value="1"/>
</dbReference>
<organism evidence="1 2">
    <name type="scientific">Solanum commersonii</name>
    <name type="common">Commerson's wild potato</name>
    <name type="synonym">Commerson's nightshade</name>
    <dbReference type="NCBI Taxonomy" id="4109"/>
    <lineage>
        <taxon>Eukaryota</taxon>
        <taxon>Viridiplantae</taxon>
        <taxon>Streptophyta</taxon>
        <taxon>Embryophyta</taxon>
        <taxon>Tracheophyta</taxon>
        <taxon>Spermatophyta</taxon>
        <taxon>Magnoliopsida</taxon>
        <taxon>eudicotyledons</taxon>
        <taxon>Gunneridae</taxon>
        <taxon>Pentapetalae</taxon>
        <taxon>asterids</taxon>
        <taxon>lamiids</taxon>
        <taxon>Solanales</taxon>
        <taxon>Solanaceae</taxon>
        <taxon>Solanoideae</taxon>
        <taxon>Solaneae</taxon>
        <taxon>Solanum</taxon>
    </lineage>
</organism>
<sequence length="159" mass="18031">MASVTNDSSSSNVADGELQAKSIPTVDLRLLSQSELYSLSLCSTTDYNPCRDDDFIIPKIDRSVFNESAASRKQTYSRIPYAPPLPPPVAVHLILHLLTMAQRILKSLTILNSYSGILPIQYLIRLIIPIPYLLPRIMCLNRPMWVQFGRKRIEEWQGE</sequence>
<reference evidence="1 2" key="1">
    <citation type="submission" date="2020-09" db="EMBL/GenBank/DDBJ databases">
        <title>De no assembly of potato wild relative species, Solanum commersonii.</title>
        <authorList>
            <person name="Cho K."/>
        </authorList>
    </citation>
    <scope>NUCLEOTIDE SEQUENCE [LARGE SCALE GENOMIC DNA]</scope>
    <source>
        <strain evidence="1">LZ3.2</strain>
        <tissue evidence="1">Leaf</tissue>
    </source>
</reference>
<dbReference type="PANTHER" id="PTHR37701:SF17">
    <property type="entry name" value="METHYL BINDING DOMAIN117"/>
    <property type="match status" value="1"/>
</dbReference>
<evidence type="ECO:0000313" key="1">
    <source>
        <dbReference type="EMBL" id="KAG5612649.1"/>
    </source>
</evidence>
<gene>
    <name evidence="1" type="ORF">H5410_023930</name>
</gene>
<proteinExistence type="predicted"/>
<accession>A0A9J5ZKJ5</accession>
<dbReference type="AlphaFoldDB" id="A0A9J5ZKJ5"/>
<dbReference type="OrthoDB" id="1675150at2759"/>
<dbReference type="InterPro" id="IPR037472">
    <property type="entry name" value="MBD8"/>
</dbReference>
<dbReference type="Proteomes" id="UP000824120">
    <property type="component" value="Chromosome 4"/>
</dbReference>
<name>A0A9J5ZKJ5_SOLCO</name>
<keyword evidence="2" id="KW-1185">Reference proteome</keyword>
<evidence type="ECO:0000313" key="2">
    <source>
        <dbReference type="Proteomes" id="UP000824120"/>
    </source>
</evidence>